<organism evidence="3 4">
    <name type="scientific">Aquibacillus salsiterrae</name>
    <dbReference type="NCBI Taxonomy" id="2950439"/>
    <lineage>
        <taxon>Bacteria</taxon>
        <taxon>Bacillati</taxon>
        <taxon>Bacillota</taxon>
        <taxon>Bacilli</taxon>
        <taxon>Bacillales</taxon>
        <taxon>Bacillaceae</taxon>
        <taxon>Aquibacillus</taxon>
    </lineage>
</organism>
<evidence type="ECO:0000256" key="2">
    <source>
        <dbReference type="HAMAP-Rule" id="MF_01444"/>
    </source>
</evidence>
<dbReference type="AlphaFoldDB" id="A0A9X3WF75"/>
<proteinExistence type="inferred from homology"/>
<dbReference type="NCBIfam" id="NF010223">
    <property type="entry name" value="PRK13679.1"/>
    <property type="match status" value="1"/>
</dbReference>
<evidence type="ECO:0000256" key="1">
    <source>
        <dbReference type="ARBA" id="ARBA00022801"/>
    </source>
</evidence>
<dbReference type="Pfam" id="PF13563">
    <property type="entry name" value="2_5_RNA_ligase2"/>
    <property type="match status" value="1"/>
</dbReference>
<feature type="active site" description="Proton donor" evidence="2">
    <location>
        <position position="34"/>
    </location>
</feature>
<name>A0A9X3WF75_9BACI</name>
<dbReference type="GO" id="GO:0016788">
    <property type="term" value="F:hydrolase activity, acting on ester bonds"/>
    <property type="evidence" value="ECO:0007669"/>
    <property type="project" value="UniProtKB-UniRule"/>
</dbReference>
<feature type="short sequence motif" description="HXTX 2" evidence="2">
    <location>
        <begin position="115"/>
        <end position="118"/>
    </location>
</feature>
<comment type="similarity">
    <text evidence="2">Belongs to the 2H phosphoesterase superfamily. YjcG family.</text>
</comment>
<feature type="short sequence motif" description="HXTX 1" evidence="2">
    <location>
        <begin position="34"/>
        <end position="37"/>
    </location>
</feature>
<keyword evidence="1 2" id="KW-0378">Hydrolase</keyword>
<dbReference type="InterPro" id="IPR050580">
    <property type="entry name" value="2H_phosphoesterase_YjcG-like"/>
</dbReference>
<sequence>MKYGVAIFPSKEIQDEANSYRMRYDPHYALIPPHLTVKEPFEADDDELKTIVEELKKVANETKAFPLRVLKVSSFFPVTNTIYLKVDPVNELLALNERLHHGALPKKQTFAFVPHITIAQELSDDEFSDVFGSLKLQEFNMESTVDRFQLMYQLENGAWTVYDTFTFNKE</sequence>
<dbReference type="HAMAP" id="MF_01444">
    <property type="entry name" value="2H_phosphoesterase_YjcG"/>
    <property type="match status" value="1"/>
</dbReference>
<dbReference type="Proteomes" id="UP001145069">
    <property type="component" value="Unassembled WGS sequence"/>
</dbReference>
<dbReference type="EMBL" id="JAMQKC010000007">
    <property type="protein sequence ID" value="MDC3417180.1"/>
    <property type="molecule type" value="Genomic_DNA"/>
</dbReference>
<evidence type="ECO:0000313" key="3">
    <source>
        <dbReference type="EMBL" id="MDC3417180.1"/>
    </source>
</evidence>
<feature type="active site" description="Proton acceptor" evidence="2">
    <location>
        <position position="115"/>
    </location>
</feature>
<reference evidence="3" key="1">
    <citation type="submission" date="2022-06" db="EMBL/GenBank/DDBJ databases">
        <title>Aquibacillus sp. a new bacterium isolated from soil saline samples.</title>
        <authorList>
            <person name="Galisteo C."/>
            <person name="De La Haba R."/>
            <person name="Sanchez-Porro C."/>
            <person name="Ventosa A."/>
        </authorList>
    </citation>
    <scope>NUCLEOTIDE SEQUENCE</scope>
    <source>
        <strain evidence="3">3ASR75-54</strain>
    </source>
</reference>
<dbReference type="PANTHER" id="PTHR40037:SF1">
    <property type="entry name" value="PHOSPHOESTERASE SAOUHSC_00951-RELATED"/>
    <property type="match status" value="1"/>
</dbReference>
<dbReference type="SUPFAM" id="SSF55144">
    <property type="entry name" value="LigT-like"/>
    <property type="match status" value="1"/>
</dbReference>
<protein>
    <recommendedName>
        <fullName evidence="2">Putative phosphoesterase NC799_09675</fullName>
        <ecNumber evidence="2">3.1.-.-</ecNumber>
    </recommendedName>
</protein>
<dbReference type="RefSeq" id="WP_272446249.1">
    <property type="nucleotide sequence ID" value="NZ_JAMQKC010000007.1"/>
</dbReference>
<dbReference type="InterPro" id="IPR009097">
    <property type="entry name" value="Cyclic_Pdiesterase"/>
</dbReference>
<dbReference type="Gene3D" id="3.90.1140.10">
    <property type="entry name" value="Cyclic phosphodiesterase"/>
    <property type="match status" value="1"/>
</dbReference>
<evidence type="ECO:0000313" key="4">
    <source>
        <dbReference type="Proteomes" id="UP001145069"/>
    </source>
</evidence>
<dbReference type="EC" id="3.1.-.-" evidence="2"/>
<gene>
    <name evidence="3" type="ORF">NC799_09675</name>
</gene>
<dbReference type="PANTHER" id="PTHR40037">
    <property type="entry name" value="PHOSPHOESTERASE YJCG-RELATED"/>
    <property type="match status" value="1"/>
</dbReference>
<dbReference type="InterPro" id="IPR022932">
    <property type="entry name" value="YjcG"/>
</dbReference>
<keyword evidence="4" id="KW-1185">Reference proteome</keyword>
<accession>A0A9X3WF75</accession>
<comment type="caution">
    <text evidence="3">The sequence shown here is derived from an EMBL/GenBank/DDBJ whole genome shotgun (WGS) entry which is preliminary data.</text>
</comment>